<dbReference type="GO" id="GO:0006152">
    <property type="term" value="P:purine nucleoside catabolic process"/>
    <property type="evidence" value="ECO:0007669"/>
    <property type="project" value="TreeGrafter"/>
</dbReference>
<dbReference type="PROSITE" id="PS51747">
    <property type="entry name" value="CYT_DCMP_DEAMINASES_2"/>
    <property type="match status" value="1"/>
</dbReference>
<comment type="similarity">
    <text evidence="1">Belongs to the cytidine and deoxycytidylate deaminase family.</text>
</comment>
<dbReference type="Gene3D" id="3.40.140.10">
    <property type="entry name" value="Cytidine Deaminase, domain 2"/>
    <property type="match status" value="1"/>
</dbReference>
<keyword evidence="4" id="KW-0862">Zinc</keyword>
<dbReference type="InterPro" id="IPR016193">
    <property type="entry name" value="Cytidine_deaminase-like"/>
</dbReference>
<dbReference type="RefSeq" id="WP_198015689.1">
    <property type="nucleotide sequence ID" value="NZ_AODH01000012.1"/>
</dbReference>
<dbReference type="CDD" id="cd01285">
    <property type="entry name" value="nucleoside_deaminase"/>
    <property type="match status" value="1"/>
</dbReference>
<proteinExistence type="inferred from homology"/>
<evidence type="ECO:0000256" key="3">
    <source>
        <dbReference type="ARBA" id="ARBA00022801"/>
    </source>
</evidence>
<organism evidence="6 7">
    <name type="scientific">Brochothrix campestris FSL F6-1037</name>
    <dbReference type="NCBI Taxonomy" id="1265861"/>
    <lineage>
        <taxon>Bacteria</taxon>
        <taxon>Bacillati</taxon>
        <taxon>Bacillota</taxon>
        <taxon>Bacilli</taxon>
        <taxon>Bacillales</taxon>
        <taxon>Listeriaceae</taxon>
        <taxon>Brochothrix</taxon>
    </lineage>
</organism>
<dbReference type="Proteomes" id="UP000019243">
    <property type="component" value="Unassembled WGS sequence"/>
</dbReference>
<dbReference type="EMBL" id="AODH01000012">
    <property type="protein sequence ID" value="EUJ41346.1"/>
    <property type="molecule type" value="Genomic_DNA"/>
</dbReference>
<dbReference type="STRING" id="1265861.BCAMP_03520"/>
<evidence type="ECO:0000256" key="1">
    <source>
        <dbReference type="ARBA" id="ARBA00006576"/>
    </source>
</evidence>
<comment type="caution">
    <text evidence="6">The sequence shown here is derived from an EMBL/GenBank/DDBJ whole genome shotgun (WGS) entry which is preliminary data.</text>
</comment>
<dbReference type="GO" id="GO:0047974">
    <property type="term" value="F:guanosine deaminase activity"/>
    <property type="evidence" value="ECO:0007669"/>
    <property type="project" value="TreeGrafter"/>
</dbReference>
<evidence type="ECO:0000313" key="6">
    <source>
        <dbReference type="EMBL" id="EUJ41346.1"/>
    </source>
</evidence>
<keyword evidence="2" id="KW-0479">Metal-binding</keyword>
<dbReference type="PANTHER" id="PTHR11079:SF161">
    <property type="entry name" value="CMP_DCMP-TYPE DEAMINASE DOMAIN-CONTAINING PROTEIN"/>
    <property type="match status" value="1"/>
</dbReference>
<evidence type="ECO:0000256" key="2">
    <source>
        <dbReference type="ARBA" id="ARBA00022723"/>
    </source>
</evidence>
<protein>
    <submittedName>
        <fullName evidence="6">Cytosine/adenosine deaminase</fullName>
    </submittedName>
</protein>
<accession>W7D067</accession>
<gene>
    <name evidence="6" type="ORF">BCAMP_03520</name>
</gene>
<dbReference type="FunFam" id="3.40.140.10:FF:000011">
    <property type="entry name" value="tRNA-specific adenosine deaminase"/>
    <property type="match status" value="1"/>
</dbReference>
<evidence type="ECO:0000313" key="7">
    <source>
        <dbReference type="Proteomes" id="UP000019243"/>
    </source>
</evidence>
<name>W7D067_9LIST</name>
<dbReference type="SUPFAM" id="SSF53927">
    <property type="entry name" value="Cytidine deaminase-like"/>
    <property type="match status" value="1"/>
</dbReference>
<sequence length="159" mass="17224">MCTNHDYFMQLAADEASKNNKTNEGGPFGACIVKEGELVVVAHNLVLATNDPTAHAEVSAIRAACAKLGTHDLSGCTLYTSCYPCPMCLSATIWANIKVVYYGNLAADADAIGFRDDFIYDFIEGQAVDTTVLQLSPLGRDKTIVAFNEFANKQDKTIY</sequence>
<dbReference type="AlphaFoldDB" id="W7D067"/>
<dbReference type="PANTHER" id="PTHR11079">
    <property type="entry name" value="CYTOSINE DEAMINASE FAMILY MEMBER"/>
    <property type="match status" value="1"/>
</dbReference>
<feature type="domain" description="CMP/dCMP-type deaminase" evidence="5">
    <location>
        <begin position="3"/>
        <end position="115"/>
    </location>
</feature>
<keyword evidence="3" id="KW-0378">Hydrolase</keyword>
<dbReference type="Pfam" id="PF00383">
    <property type="entry name" value="dCMP_cyt_deam_1"/>
    <property type="match status" value="1"/>
</dbReference>
<dbReference type="GO" id="GO:0046872">
    <property type="term" value="F:metal ion binding"/>
    <property type="evidence" value="ECO:0007669"/>
    <property type="project" value="UniProtKB-KW"/>
</dbReference>
<dbReference type="PATRIC" id="fig|1265861.3.peg.686"/>
<reference evidence="6 7" key="1">
    <citation type="submission" date="2012-12" db="EMBL/GenBank/DDBJ databases">
        <title>Novel taxa of Listeriaceae from agricultural environments in the United States.</title>
        <authorList>
            <person name="den Bakker H.C."/>
            <person name="Allred A."/>
            <person name="Warchocki S."/>
            <person name="Wright E.M."/>
            <person name="Burrell A."/>
            <person name="Nightingale K.K."/>
            <person name="Kephart D."/>
            <person name="Wiedmann M."/>
        </authorList>
    </citation>
    <scope>NUCLEOTIDE SEQUENCE [LARGE SCALE GENOMIC DNA]</scope>
    <source>
        <strain evidence="6 7">FSL F6-1037</strain>
    </source>
</reference>
<evidence type="ECO:0000259" key="5">
    <source>
        <dbReference type="PROSITE" id="PS51747"/>
    </source>
</evidence>
<dbReference type="InterPro" id="IPR002125">
    <property type="entry name" value="CMP_dCMP_dom"/>
</dbReference>
<keyword evidence="7" id="KW-1185">Reference proteome</keyword>
<evidence type="ECO:0000256" key="4">
    <source>
        <dbReference type="ARBA" id="ARBA00022833"/>
    </source>
</evidence>